<evidence type="ECO:0000313" key="1">
    <source>
        <dbReference type="EMBL" id="TKK69305.1"/>
    </source>
</evidence>
<reference evidence="1 2" key="1">
    <citation type="submission" date="2019-05" db="EMBL/GenBank/DDBJ databases">
        <title>Panacibacter sp. strain 17mud1-8 Genome sequencing and assembly.</title>
        <authorList>
            <person name="Chhetri G."/>
        </authorList>
    </citation>
    <scope>NUCLEOTIDE SEQUENCE [LARGE SCALE GENOMIC DNA]</scope>
    <source>
        <strain evidence="1 2">17mud1-8</strain>
    </source>
</reference>
<proteinExistence type="predicted"/>
<organism evidence="1 2">
    <name type="scientific">Ilyomonas limi</name>
    <dbReference type="NCBI Taxonomy" id="2575867"/>
    <lineage>
        <taxon>Bacteria</taxon>
        <taxon>Pseudomonadati</taxon>
        <taxon>Bacteroidota</taxon>
        <taxon>Chitinophagia</taxon>
        <taxon>Chitinophagales</taxon>
        <taxon>Chitinophagaceae</taxon>
        <taxon>Ilyomonas</taxon>
    </lineage>
</organism>
<dbReference type="AlphaFoldDB" id="A0A4U3L2Q3"/>
<dbReference type="OrthoDB" id="9794241at2"/>
<dbReference type="NCBIfam" id="TIGR02453">
    <property type="entry name" value="TIGR02453 family protein"/>
    <property type="match status" value="1"/>
</dbReference>
<name>A0A4U3L2Q3_9BACT</name>
<sequence>MLQKSTLKFLKVLKQNNEKEWFDAHRTTYDAARADFTHFIANVIEQYGKEDEAIAALQAKDCLFRINRDVRFSKNKAPYKTNFGASIAHGGKKSIYAGYYIHIEPGNESFAGGGLWMPEAEQLKKVRQEIDYNFAAFEQLVTASSFKAVYGGLYTGEDSKLSRPPKGYDDSNPAIEYLKFKSFIALHPLKDGEVTDKDLLSTILQAFSALHPLVIFLNTAVEG</sequence>
<dbReference type="PIRSF" id="PIRSF028451">
    <property type="entry name" value="UCP028451"/>
    <property type="match status" value="1"/>
</dbReference>
<dbReference type="Pfam" id="PF09365">
    <property type="entry name" value="DUF2461"/>
    <property type="match status" value="1"/>
</dbReference>
<accession>A0A4U3L2Q3</accession>
<protein>
    <submittedName>
        <fullName evidence="1">DUF2461 domain-containing protein</fullName>
    </submittedName>
</protein>
<dbReference type="PANTHER" id="PTHR36452">
    <property type="entry name" value="CHROMOSOME 12, WHOLE GENOME SHOTGUN SEQUENCE"/>
    <property type="match status" value="1"/>
</dbReference>
<comment type="caution">
    <text evidence="1">The sequence shown here is derived from an EMBL/GenBank/DDBJ whole genome shotgun (WGS) entry which is preliminary data.</text>
</comment>
<keyword evidence="2" id="KW-1185">Reference proteome</keyword>
<evidence type="ECO:0000313" key="2">
    <source>
        <dbReference type="Proteomes" id="UP000305848"/>
    </source>
</evidence>
<dbReference type="Proteomes" id="UP000305848">
    <property type="component" value="Unassembled WGS sequence"/>
</dbReference>
<dbReference type="InterPro" id="IPR012808">
    <property type="entry name" value="CHP02453"/>
</dbReference>
<dbReference type="EMBL" id="SZQL01000005">
    <property type="protein sequence ID" value="TKK69305.1"/>
    <property type="molecule type" value="Genomic_DNA"/>
</dbReference>
<dbReference type="InterPro" id="IPR015996">
    <property type="entry name" value="UCP028451"/>
</dbReference>
<gene>
    <name evidence="1" type="ORF">FC093_08290</name>
</gene>
<dbReference type="PANTHER" id="PTHR36452:SF1">
    <property type="entry name" value="DUF2461 DOMAIN-CONTAINING PROTEIN"/>
    <property type="match status" value="1"/>
</dbReference>
<dbReference type="RefSeq" id="WP_137261300.1">
    <property type="nucleotide sequence ID" value="NZ_SZQL01000005.1"/>
</dbReference>